<keyword evidence="2" id="KW-1185">Reference proteome</keyword>
<proteinExistence type="predicted"/>
<protein>
    <recommendedName>
        <fullName evidence="3">EGF-like domain-containing protein</fullName>
    </recommendedName>
</protein>
<dbReference type="EMBL" id="BTSY01000004">
    <property type="protein sequence ID" value="GMT24768.1"/>
    <property type="molecule type" value="Genomic_DNA"/>
</dbReference>
<organism evidence="1 2">
    <name type="scientific">Pristionchus fissidentatus</name>
    <dbReference type="NCBI Taxonomy" id="1538716"/>
    <lineage>
        <taxon>Eukaryota</taxon>
        <taxon>Metazoa</taxon>
        <taxon>Ecdysozoa</taxon>
        <taxon>Nematoda</taxon>
        <taxon>Chromadorea</taxon>
        <taxon>Rhabditida</taxon>
        <taxon>Rhabditina</taxon>
        <taxon>Diplogasteromorpha</taxon>
        <taxon>Diplogasteroidea</taxon>
        <taxon>Neodiplogasteridae</taxon>
        <taxon>Pristionchus</taxon>
    </lineage>
</organism>
<evidence type="ECO:0008006" key="3">
    <source>
        <dbReference type="Google" id="ProtNLM"/>
    </source>
</evidence>
<feature type="non-terminal residue" evidence="1">
    <location>
        <position position="65"/>
    </location>
</feature>
<name>A0AAV5VZE0_9BILA</name>
<evidence type="ECO:0000313" key="2">
    <source>
        <dbReference type="Proteomes" id="UP001432322"/>
    </source>
</evidence>
<dbReference type="Proteomes" id="UP001432322">
    <property type="component" value="Unassembled WGS sequence"/>
</dbReference>
<reference evidence="1" key="1">
    <citation type="submission" date="2023-10" db="EMBL/GenBank/DDBJ databases">
        <title>Genome assembly of Pristionchus species.</title>
        <authorList>
            <person name="Yoshida K."/>
            <person name="Sommer R.J."/>
        </authorList>
    </citation>
    <scope>NUCLEOTIDE SEQUENCE</scope>
    <source>
        <strain evidence="1">RS5133</strain>
    </source>
</reference>
<accession>A0AAV5VZE0</accession>
<dbReference type="AlphaFoldDB" id="A0AAV5VZE0"/>
<feature type="non-terminal residue" evidence="1">
    <location>
        <position position="1"/>
    </location>
</feature>
<evidence type="ECO:0000313" key="1">
    <source>
        <dbReference type="EMBL" id="GMT24768.1"/>
    </source>
</evidence>
<sequence length="65" mass="7044">DHGTCSVVTGTVGPIGVLLPLPRCVCPPLHFGKYCHEVLESLCDITEEERKKGVTLASRCTSFDQ</sequence>
<comment type="caution">
    <text evidence="1">The sequence shown here is derived from an EMBL/GenBank/DDBJ whole genome shotgun (WGS) entry which is preliminary data.</text>
</comment>
<gene>
    <name evidence="1" type="ORF">PFISCL1PPCAC_16065</name>
</gene>